<keyword evidence="2" id="KW-1185">Reference proteome</keyword>
<gene>
    <name evidence="1" type="ORF">Cva_00871</name>
</gene>
<evidence type="ECO:0000313" key="2">
    <source>
        <dbReference type="Proteomes" id="UP000036771"/>
    </source>
</evidence>
<dbReference type="EMBL" id="BBVC01000034">
    <property type="protein sequence ID" value="GAO98223.1"/>
    <property type="molecule type" value="Genomic_DNA"/>
</dbReference>
<dbReference type="AlphaFoldDB" id="A0A0K8MDB9"/>
<organism evidence="1 2">
    <name type="scientific">Caedimonas varicaedens</name>
    <dbReference type="NCBI Taxonomy" id="1629334"/>
    <lineage>
        <taxon>Bacteria</taxon>
        <taxon>Pseudomonadati</taxon>
        <taxon>Pseudomonadota</taxon>
        <taxon>Alphaproteobacteria</taxon>
        <taxon>Holosporales</taxon>
        <taxon>Caedimonadaceae</taxon>
        <taxon>Caedimonas</taxon>
    </lineage>
</organism>
<proteinExistence type="predicted"/>
<comment type="caution">
    <text evidence="1">The sequence shown here is derived from an EMBL/GenBank/DDBJ whole genome shotgun (WGS) entry which is preliminary data.</text>
</comment>
<dbReference type="Proteomes" id="UP000036771">
    <property type="component" value="Unassembled WGS sequence"/>
</dbReference>
<evidence type="ECO:0000313" key="1">
    <source>
        <dbReference type="EMBL" id="GAO98223.1"/>
    </source>
</evidence>
<accession>A0A0K8MDB9</accession>
<reference evidence="1 2" key="1">
    <citation type="submission" date="2015-03" db="EMBL/GenBank/DDBJ databases">
        <title>Caedibacter varicaedens, whole genome shotgun sequence.</title>
        <authorList>
            <person name="Suzuki H."/>
            <person name="Dapper A.L."/>
            <person name="Gibson A.K."/>
            <person name="Jackson C."/>
            <person name="Lee H."/>
            <person name="Pejaver V.R."/>
            <person name="Doak T."/>
            <person name="Lynch M."/>
        </authorList>
    </citation>
    <scope>NUCLEOTIDE SEQUENCE [LARGE SCALE GENOMIC DNA]</scope>
</reference>
<name>A0A0K8MDB9_9PROT</name>
<sequence length="162" mass="19240">MIARKSHKILNRPYDRNFHSTCRRCQMSACDFNCIFNGSLSPICREETPLLTRKRNSWFLPYVHPMMFIFLKICYRSMFSDTNIDLALTKASETLAIIPLRTPYICFIRQSNVLQFQIKFSGSLTINFRQLKSMIERELYFFTTLLSIKPTQNKLYLEPRPF</sequence>
<protein>
    <submittedName>
        <fullName evidence="1">Uncharacterized protein</fullName>
    </submittedName>
</protein>